<reference evidence="2 3" key="1">
    <citation type="submission" date="2019-09" db="EMBL/GenBank/DDBJ databases">
        <title>Draft genome of the ectomycorrhizal ascomycete Sphaerosporella brunnea.</title>
        <authorList>
            <consortium name="DOE Joint Genome Institute"/>
            <person name="Benucci G.M."/>
            <person name="Marozzi G."/>
            <person name="Antonielli L."/>
            <person name="Sanchez S."/>
            <person name="Marco P."/>
            <person name="Wang X."/>
            <person name="Falini L.B."/>
            <person name="Barry K."/>
            <person name="Haridas S."/>
            <person name="Lipzen A."/>
            <person name="Labutti K."/>
            <person name="Grigoriev I.V."/>
            <person name="Murat C."/>
            <person name="Martin F."/>
            <person name="Albertini E."/>
            <person name="Donnini D."/>
            <person name="Bonito G."/>
        </authorList>
    </citation>
    <scope>NUCLEOTIDE SEQUENCE [LARGE SCALE GENOMIC DNA]</scope>
    <source>
        <strain evidence="2 3">Sb_GMNB300</strain>
    </source>
</reference>
<feature type="compositionally biased region" description="Basic and acidic residues" evidence="1">
    <location>
        <begin position="201"/>
        <end position="219"/>
    </location>
</feature>
<protein>
    <submittedName>
        <fullName evidence="2">Uncharacterized protein</fullName>
    </submittedName>
</protein>
<evidence type="ECO:0000313" key="3">
    <source>
        <dbReference type="Proteomes" id="UP000326924"/>
    </source>
</evidence>
<dbReference type="EMBL" id="VXIS01000024">
    <property type="protein sequence ID" value="KAA8912404.1"/>
    <property type="molecule type" value="Genomic_DNA"/>
</dbReference>
<feature type="compositionally biased region" description="Low complexity" evidence="1">
    <location>
        <begin position="21"/>
        <end position="31"/>
    </location>
</feature>
<sequence>MQQSPQTHPPRPTIVHSPHMSDPSATPASASAEIAAEDLSYLSILSGFGCVVPDEIAESSLPANAISALKHRRSHLRLAHRPSVLRDSFLSSKEPTPRASLQLTRDGESGERRARRSSSYGRLKSARNSGTVRRISSAPKLKGLREHSALGDGHEAAGVPPWTVGDDSVSDKEVEGSKTPLPRARPAQQGPPTRRRPSAKSIEERYLANRSDSSNERVVHDDLRWFARCVVGSTADSFISSTISRANSTDSESPSSQSQPTPTKQKPGPASSSSASPAKFGSVVEGLLDGEKQARPSPEKLNGPGKKVSNRWAKALEKTKGLRGFRKS</sequence>
<feature type="region of interest" description="Disordered" evidence="1">
    <location>
        <begin position="243"/>
        <end position="328"/>
    </location>
</feature>
<feature type="compositionally biased region" description="Basic and acidic residues" evidence="1">
    <location>
        <begin position="143"/>
        <end position="155"/>
    </location>
</feature>
<feature type="region of interest" description="Disordered" evidence="1">
    <location>
        <begin position="88"/>
        <end position="219"/>
    </location>
</feature>
<accession>A0A5J5F650</accession>
<proteinExistence type="predicted"/>
<organism evidence="2 3">
    <name type="scientific">Sphaerosporella brunnea</name>
    <dbReference type="NCBI Taxonomy" id="1250544"/>
    <lineage>
        <taxon>Eukaryota</taxon>
        <taxon>Fungi</taxon>
        <taxon>Dikarya</taxon>
        <taxon>Ascomycota</taxon>
        <taxon>Pezizomycotina</taxon>
        <taxon>Pezizomycetes</taxon>
        <taxon>Pezizales</taxon>
        <taxon>Pyronemataceae</taxon>
        <taxon>Sphaerosporella</taxon>
    </lineage>
</organism>
<dbReference type="Proteomes" id="UP000326924">
    <property type="component" value="Unassembled WGS sequence"/>
</dbReference>
<dbReference type="InParanoid" id="A0A5J5F650"/>
<dbReference type="AlphaFoldDB" id="A0A5J5F650"/>
<feature type="region of interest" description="Disordered" evidence="1">
    <location>
        <begin position="1"/>
        <end position="31"/>
    </location>
</feature>
<keyword evidence="3" id="KW-1185">Reference proteome</keyword>
<evidence type="ECO:0000256" key="1">
    <source>
        <dbReference type="SAM" id="MobiDB-lite"/>
    </source>
</evidence>
<gene>
    <name evidence="2" type="ORF">FN846DRAFT_1019233</name>
</gene>
<comment type="caution">
    <text evidence="2">The sequence shown here is derived from an EMBL/GenBank/DDBJ whole genome shotgun (WGS) entry which is preliminary data.</text>
</comment>
<feature type="compositionally biased region" description="Basic and acidic residues" evidence="1">
    <location>
        <begin position="289"/>
        <end position="298"/>
    </location>
</feature>
<name>A0A5J5F650_9PEZI</name>
<feature type="compositionally biased region" description="Polar residues" evidence="1">
    <location>
        <begin position="243"/>
        <end position="252"/>
    </location>
</feature>
<feature type="compositionally biased region" description="Low complexity" evidence="1">
    <location>
        <begin position="253"/>
        <end position="278"/>
    </location>
</feature>
<feature type="compositionally biased region" description="Polar residues" evidence="1">
    <location>
        <begin position="89"/>
        <end position="103"/>
    </location>
</feature>
<evidence type="ECO:0000313" key="2">
    <source>
        <dbReference type="EMBL" id="KAA8912404.1"/>
    </source>
</evidence>